<dbReference type="EMBL" id="JARJLG010000130">
    <property type="protein sequence ID" value="KAJ7739801.1"/>
    <property type="molecule type" value="Genomic_DNA"/>
</dbReference>
<comment type="caution">
    <text evidence="1">The sequence shown here is derived from an EMBL/GenBank/DDBJ whole genome shotgun (WGS) entry which is preliminary data.</text>
</comment>
<name>A0AAD7IDT5_9AGAR</name>
<evidence type="ECO:0000313" key="1">
    <source>
        <dbReference type="EMBL" id="KAJ7739801.1"/>
    </source>
</evidence>
<proteinExistence type="predicted"/>
<sequence length="165" mass="18439">MINRDGWNKWVNDGYTVLEGCGGGAGWDNAVTLWTELERLYRFETSSSALPTKGRPAAVGAWTKCGRQPAKPPKFELQQFVNDWEVWWSALAPAWRQRDKDGQLVQGGDGPWGVLVHPGANGFLMVMLGLAWWRQKEGVASLRWVNAVKDVEWVLSGLLAEAKTK</sequence>
<dbReference type="AlphaFoldDB" id="A0AAD7IDT5"/>
<keyword evidence="2" id="KW-1185">Reference proteome</keyword>
<organism evidence="1 2">
    <name type="scientific">Mycena maculata</name>
    <dbReference type="NCBI Taxonomy" id="230809"/>
    <lineage>
        <taxon>Eukaryota</taxon>
        <taxon>Fungi</taxon>
        <taxon>Dikarya</taxon>
        <taxon>Basidiomycota</taxon>
        <taxon>Agaricomycotina</taxon>
        <taxon>Agaricomycetes</taxon>
        <taxon>Agaricomycetidae</taxon>
        <taxon>Agaricales</taxon>
        <taxon>Marasmiineae</taxon>
        <taxon>Mycenaceae</taxon>
        <taxon>Mycena</taxon>
    </lineage>
</organism>
<gene>
    <name evidence="1" type="ORF">DFH07DRAFT_752067</name>
</gene>
<accession>A0AAD7IDT5</accession>
<reference evidence="1" key="1">
    <citation type="submission" date="2023-03" db="EMBL/GenBank/DDBJ databases">
        <title>Massive genome expansion in bonnet fungi (Mycena s.s.) driven by repeated elements and novel gene families across ecological guilds.</title>
        <authorList>
            <consortium name="Lawrence Berkeley National Laboratory"/>
            <person name="Harder C.B."/>
            <person name="Miyauchi S."/>
            <person name="Viragh M."/>
            <person name="Kuo A."/>
            <person name="Thoen E."/>
            <person name="Andreopoulos B."/>
            <person name="Lu D."/>
            <person name="Skrede I."/>
            <person name="Drula E."/>
            <person name="Henrissat B."/>
            <person name="Morin E."/>
            <person name="Kohler A."/>
            <person name="Barry K."/>
            <person name="LaButti K."/>
            <person name="Morin E."/>
            <person name="Salamov A."/>
            <person name="Lipzen A."/>
            <person name="Mereny Z."/>
            <person name="Hegedus B."/>
            <person name="Baldrian P."/>
            <person name="Stursova M."/>
            <person name="Weitz H."/>
            <person name="Taylor A."/>
            <person name="Grigoriev I.V."/>
            <person name="Nagy L.G."/>
            <person name="Martin F."/>
            <person name="Kauserud H."/>
        </authorList>
    </citation>
    <scope>NUCLEOTIDE SEQUENCE</scope>
    <source>
        <strain evidence="1">CBHHK188m</strain>
    </source>
</reference>
<dbReference type="Proteomes" id="UP001215280">
    <property type="component" value="Unassembled WGS sequence"/>
</dbReference>
<evidence type="ECO:0000313" key="2">
    <source>
        <dbReference type="Proteomes" id="UP001215280"/>
    </source>
</evidence>
<protein>
    <submittedName>
        <fullName evidence="1">Uncharacterized protein</fullName>
    </submittedName>
</protein>